<feature type="compositionally biased region" description="Basic residues" evidence="1">
    <location>
        <begin position="35"/>
        <end position="44"/>
    </location>
</feature>
<protein>
    <submittedName>
        <fullName evidence="2">Uncharacterized protein</fullName>
    </submittedName>
</protein>
<dbReference type="EMBL" id="AP015038">
    <property type="protein sequence ID" value="BAT89040.1"/>
    <property type="molecule type" value="Genomic_DNA"/>
</dbReference>
<evidence type="ECO:0000256" key="1">
    <source>
        <dbReference type="SAM" id="MobiDB-lite"/>
    </source>
</evidence>
<name>A0A0S3S8B8_PHAAN</name>
<keyword evidence="3" id="KW-1185">Reference proteome</keyword>
<dbReference type="AlphaFoldDB" id="A0A0S3S8B8"/>
<sequence length="133" mass="16325">MRKRVTRPEPVVPRAHHKHVETEARNNEVREPHQHHQQRVHQNRGRWIPPSSRVLYPPHDVDHPRHHVYYPVPVRAHFPHAEVVRILVQHVKHHFLPQRRLRPFQVSRHHPHCCAPQRLLLHYPQRFYMVHQR</sequence>
<feature type="region of interest" description="Disordered" evidence="1">
    <location>
        <begin position="1"/>
        <end position="51"/>
    </location>
</feature>
<evidence type="ECO:0000313" key="2">
    <source>
        <dbReference type="EMBL" id="BAT89040.1"/>
    </source>
</evidence>
<dbReference type="Proteomes" id="UP000291084">
    <property type="component" value="Chromosome 5"/>
</dbReference>
<gene>
    <name evidence="2" type="primary">Vigan.05G271000</name>
    <name evidence="2" type="ORF">VIGAN_05271000</name>
</gene>
<organism evidence="2 3">
    <name type="scientific">Vigna angularis var. angularis</name>
    <dbReference type="NCBI Taxonomy" id="157739"/>
    <lineage>
        <taxon>Eukaryota</taxon>
        <taxon>Viridiplantae</taxon>
        <taxon>Streptophyta</taxon>
        <taxon>Embryophyta</taxon>
        <taxon>Tracheophyta</taxon>
        <taxon>Spermatophyta</taxon>
        <taxon>Magnoliopsida</taxon>
        <taxon>eudicotyledons</taxon>
        <taxon>Gunneridae</taxon>
        <taxon>Pentapetalae</taxon>
        <taxon>rosids</taxon>
        <taxon>fabids</taxon>
        <taxon>Fabales</taxon>
        <taxon>Fabaceae</taxon>
        <taxon>Papilionoideae</taxon>
        <taxon>50 kb inversion clade</taxon>
        <taxon>NPAAA clade</taxon>
        <taxon>indigoferoid/millettioid clade</taxon>
        <taxon>Phaseoleae</taxon>
        <taxon>Vigna</taxon>
    </lineage>
</organism>
<feature type="compositionally biased region" description="Basic and acidic residues" evidence="1">
    <location>
        <begin position="20"/>
        <end position="34"/>
    </location>
</feature>
<accession>A0A0S3S8B8</accession>
<reference evidence="2 3" key="1">
    <citation type="journal article" date="2015" name="Sci. Rep.">
        <title>The power of single molecule real-time sequencing technology in the de novo assembly of a eukaryotic genome.</title>
        <authorList>
            <person name="Sakai H."/>
            <person name="Naito K."/>
            <person name="Ogiso-Tanaka E."/>
            <person name="Takahashi Y."/>
            <person name="Iseki K."/>
            <person name="Muto C."/>
            <person name="Satou K."/>
            <person name="Teruya K."/>
            <person name="Shiroma A."/>
            <person name="Shimoji M."/>
            <person name="Hirano T."/>
            <person name="Itoh T."/>
            <person name="Kaga A."/>
            <person name="Tomooka N."/>
        </authorList>
    </citation>
    <scope>NUCLEOTIDE SEQUENCE [LARGE SCALE GENOMIC DNA]</scope>
    <source>
        <strain evidence="3">cv. Shumari</strain>
    </source>
</reference>
<proteinExistence type="predicted"/>
<evidence type="ECO:0000313" key="3">
    <source>
        <dbReference type="Proteomes" id="UP000291084"/>
    </source>
</evidence>